<sequence>MTKINTKPNVFLITLDAFSYRIFKEHLDRFPYIKHLEEESVVFENAFSIGPNTFFSFPGIIGGIYPYHFGVGIPENVTTLYGYLKKFGYDTALINESNALLTPLFGYGNGLDFQNHFLEYSHCESDRKNQTKFLKTKTSKQTDQRNVSLKDRILKIYNLFDNKLIKDAGRIFACSLVYAQMRINGTTESYPERLHLYNQFHHGILDYIENIALEPNQPHFVWIHTIVNHLPYLPKDNASRFSVKEINKLNYYGISQFYTKKRSAKLKDLYIESLEKTEELLESVIHHIREKGLLENSIVIITADHGEEFLEDGYFGHTPVSSSDNLLNVPLMIYAPGILPSTKIDCPVSTIDIFPTIIDLIGIGENENNRGISLKDLIFATQDTQITKYRNRTFFSESWSIEGLTDRKPGYGREKKFFTVRTGEYKLKIIKERKSTNRTIENYELYRWTMRTPLSISDNIEIFEGLRNQLSAHLYEEGKYAQMVRNVQKTPVNTEKQKLINAAKKIKLKM</sequence>
<evidence type="ECO:0000313" key="4">
    <source>
        <dbReference type="Proteomes" id="UP001163096"/>
    </source>
</evidence>
<dbReference type="RefSeq" id="WP_268186434.1">
    <property type="nucleotide sequence ID" value="NZ_CP113361.1"/>
</dbReference>
<dbReference type="InterPro" id="IPR050738">
    <property type="entry name" value="Sulfatase"/>
</dbReference>
<dbReference type="SUPFAM" id="SSF53649">
    <property type="entry name" value="Alkaline phosphatase-like"/>
    <property type="match status" value="1"/>
</dbReference>
<dbReference type="EMBL" id="CP113361">
    <property type="protein sequence ID" value="WAI01214.1"/>
    <property type="molecule type" value="Genomic_DNA"/>
</dbReference>
<reference evidence="3" key="1">
    <citation type="submission" date="2022-11" db="EMBL/GenBank/DDBJ databases">
        <title>Complete genome sequence of Methanogenium organophilum DSM 3596.</title>
        <authorList>
            <person name="Chen S.-C."/>
            <person name="Lai S.-J."/>
            <person name="You Y.-T."/>
        </authorList>
    </citation>
    <scope>NUCLEOTIDE SEQUENCE</scope>
    <source>
        <strain evidence="3">DSM 3596</strain>
    </source>
</reference>
<dbReference type="PANTHER" id="PTHR42693:SF33">
    <property type="entry name" value="ARYLSULFATASE"/>
    <property type="match status" value="1"/>
</dbReference>
<keyword evidence="3" id="KW-0378">Hydrolase</keyword>
<gene>
    <name evidence="3" type="ORF">OU421_12495</name>
</gene>
<comment type="similarity">
    <text evidence="1">Belongs to the sulfatase family.</text>
</comment>
<dbReference type="AlphaFoldDB" id="A0A9X9S3F5"/>
<evidence type="ECO:0000313" key="3">
    <source>
        <dbReference type="EMBL" id="WAI01214.1"/>
    </source>
</evidence>
<dbReference type="Proteomes" id="UP001163096">
    <property type="component" value="Chromosome"/>
</dbReference>
<organism evidence="3 4">
    <name type="scientific">Methanogenium organophilum</name>
    <dbReference type="NCBI Taxonomy" id="2199"/>
    <lineage>
        <taxon>Archaea</taxon>
        <taxon>Methanobacteriati</taxon>
        <taxon>Methanobacteriota</taxon>
        <taxon>Stenosarchaea group</taxon>
        <taxon>Methanomicrobia</taxon>
        <taxon>Methanomicrobiales</taxon>
        <taxon>Methanomicrobiaceae</taxon>
        <taxon>Methanogenium</taxon>
    </lineage>
</organism>
<dbReference type="InterPro" id="IPR017850">
    <property type="entry name" value="Alkaline_phosphatase_core_sf"/>
</dbReference>
<evidence type="ECO:0000256" key="1">
    <source>
        <dbReference type="ARBA" id="ARBA00008779"/>
    </source>
</evidence>
<protein>
    <submittedName>
        <fullName evidence="3">Sulfatase-like hydrolase/transferase</fullName>
    </submittedName>
</protein>
<dbReference type="Pfam" id="PF00884">
    <property type="entry name" value="Sulfatase"/>
    <property type="match status" value="1"/>
</dbReference>
<feature type="domain" description="Sulfatase N-terminal" evidence="2">
    <location>
        <begin position="8"/>
        <end position="363"/>
    </location>
</feature>
<proteinExistence type="inferred from homology"/>
<dbReference type="GO" id="GO:0004065">
    <property type="term" value="F:arylsulfatase activity"/>
    <property type="evidence" value="ECO:0007669"/>
    <property type="project" value="TreeGrafter"/>
</dbReference>
<name>A0A9X9S3F5_METOG</name>
<evidence type="ECO:0000259" key="2">
    <source>
        <dbReference type="Pfam" id="PF00884"/>
    </source>
</evidence>
<dbReference type="Gene3D" id="3.40.720.10">
    <property type="entry name" value="Alkaline Phosphatase, subunit A"/>
    <property type="match status" value="1"/>
</dbReference>
<keyword evidence="4" id="KW-1185">Reference proteome</keyword>
<dbReference type="GeneID" id="76835935"/>
<dbReference type="PANTHER" id="PTHR42693">
    <property type="entry name" value="ARYLSULFATASE FAMILY MEMBER"/>
    <property type="match status" value="1"/>
</dbReference>
<dbReference type="KEGG" id="mou:OU421_12495"/>
<dbReference type="InterPro" id="IPR000917">
    <property type="entry name" value="Sulfatase_N"/>
</dbReference>
<accession>A0A9X9S3F5</accession>